<feature type="non-terminal residue" evidence="19">
    <location>
        <position position="796"/>
    </location>
</feature>
<evidence type="ECO:0000256" key="14">
    <source>
        <dbReference type="ARBA" id="ARBA00051243"/>
    </source>
</evidence>
<dbReference type="InterPro" id="IPR006212">
    <property type="entry name" value="Furin_repeat"/>
</dbReference>
<feature type="domain" description="Receptor L-domain" evidence="17">
    <location>
        <begin position="395"/>
        <end position="502"/>
    </location>
</feature>
<dbReference type="GO" id="GO:0005524">
    <property type="term" value="F:ATP binding"/>
    <property type="evidence" value="ECO:0007669"/>
    <property type="project" value="UniProtKB-KW"/>
</dbReference>
<dbReference type="AlphaFoldDB" id="A0A9Q0RXC6"/>
<dbReference type="Gene3D" id="2.10.220.10">
    <property type="entry name" value="Hormone Receptor, Insulin-like Growth Factor Receptor 1, Chain A, domain 2"/>
    <property type="match status" value="1"/>
</dbReference>
<dbReference type="Gene3D" id="2.60.40.10">
    <property type="entry name" value="Immunoglobulins"/>
    <property type="match status" value="2"/>
</dbReference>
<evidence type="ECO:0000259" key="17">
    <source>
        <dbReference type="Pfam" id="PF01030"/>
    </source>
</evidence>
<dbReference type="OrthoDB" id="5809444at2759"/>
<organism evidence="19 20">
    <name type="scientific">Pseudolycoriella hygida</name>
    <dbReference type="NCBI Taxonomy" id="35572"/>
    <lineage>
        <taxon>Eukaryota</taxon>
        <taxon>Metazoa</taxon>
        <taxon>Ecdysozoa</taxon>
        <taxon>Arthropoda</taxon>
        <taxon>Hexapoda</taxon>
        <taxon>Insecta</taxon>
        <taxon>Pterygota</taxon>
        <taxon>Neoptera</taxon>
        <taxon>Endopterygota</taxon>
        <taxon>Diptera</taxon>
        <taxon>Nematocera</taxon>
        <taxon>Sciaroidea</taxon>
        <taxon>Sciaridae</taxon>
        <taxon>Pseudolycoriella</taxon>
    </lineage>
</organism>
<evidence type="ECO:0000259" key="16">
    <source>
        <dbReference type="Pfam" id="PF00757"/>
    </source>
</evidence>
<evidence type="ECO:0000256" key="11">
    <source>
        <dbReference type="ARBA" id="ARBA00023137"/>
    </source>
</evidence>
<comment type="catalytic activity">
    <reaction evidence="14">
        <text>L-tyrosyl-[protein] + ATP = O-phospho-L-tyrosyl-[protein] + ADP + H(+)</text>
        <dbReference type="Rhea" id="RHEA:10596"/>
        <dbReference type="Rhea" id="RHEA-COMP:10136"/>
        <dbReference type="Rhea" id="RHEA-COMP:20101"/>
        <dbReference type="ChEBI" id="CHEBI:15378"/>
        <dbReference type="ChEBI" id="CHEBI:30616"/>
        <dbReference type="ChEBI" id="CHEBI:46858"/>
        <dbReference type="ChEBI" id="CHEBI:61978"/>
        <dbReference type="ChEBI" id="CHEBI:456216"/>
        <dbReference type="EC" id="2.7.10.1"/>
    </reaction>
</comment>
<evidence type="ECO:0000259" key="18">
    <source>
        <dbReference type="Pfam" id="PF21131"/>
    </source>
</evidence>
<evidence type="ECO:0000256" key="8">
    <source>
        <dbReference type="ARBA" id="ARBA00022840"/>
    </source>
</evidence>
<evidence type="ECO:0000256" key="1">
    <source>
        <dbReference type="ARBA" id="ARBA00004479"/>
    </source>
</evidence>
<evidence type="ECO:0000256" key="15">
    <source>
        <dbReference type="SAM" id="Phobius"/>
    </source>
</evidence>
<evidence type="ECO:0000256" key="6">
    <source>
        <dbReference type="ARBA" id="ARBA00022741"/>
    </source>
</evidence>
<dbReference type="InterPro" id="IPR003961">
    <property type="entry name" value="FN3_dom"/>
</dbReference>
<keyword evidence="8" id="KW-0067">ATP-binding</keyword>
<dbReference type="EMBL" id="WJQU01000004">
    <property type="protein sequence ID" value="KAJ6635921.1"/>
    <property type="molecule type" value="Genomic_DNA"/>
</dbReference>
<sequence>MCWVTMKNSIKRIGRNSFEVQNIKTEGSWSSKGSSMTNFVIASLLASFVILTICSSLNATTSDGICQSKDIRNHPYELNILKGCRVIEGFLMITLIDRYNETDYDNLTFPELVEITDFLILYRVQGLKSLGHLFPNLQVIRGNHLVNNYALIIYEMLQLQDIGLKSLTTISRGSVHIRNNPLLCFVHTINWAYIANGTHIEDHVFESNKNSYECPVCSSVKRNYVLDGNDMECPVSKQDPNIRYCWNRNTCQKICPDVCGSRSCDDEGNCCNEECLGSCQLTNRSNCTVCRKMGVGKLSERKCIDTCPPGTYEFNERCITENECRNTTRPFFIPGDNSAYPYIPFQGTCSSSCPINYAIGKVNGELACISCDGKCKKECHGSKINSISSAQLYRGCAKIIGTLIIEIRPAGQQVVNELERSLSDIEEIEGGLKVIRSYPLISLSFFKKLRAIHGKNDDYTLFVMNNPNLQSLFGHEVRIPSGKLFFHFNSKLCYHEIEALKKDVDDLKNVHKIAIEEVSTTTNGNVTNLATKISSVMHFGAVIDVQSMKYADSRVLMGYVAYFRPAPFQNVTLFDGRDACGGDGWRSEYVTSFDRDASVIQIILTNLKPFTQYAYYVKTDVIITEPYGGQTDIQYFRTLPAQPGIVQKMAVLPNGSASLIVTWEPPKASNGILTNYIVKASLIKDNVDVLQDRNYCEEPLERYEETTFATPAAVTTEKSKEGRIQRIVNGEEIIVDQMFKRNSNRQLFVGLCVQLTSGECGIIDSAFGSTTKVKVRLTDGLKPESIEQYKNDKVEI</sequence>
<keyword evidence="11" id="KW-0829">Tyrosine-protein kinase</keyword>
<dbReference type="SUPFAM" id="SSF52058">
    <property type="entry name" value="L domain-like"/>
    <property type="match status" value="2"/>
</dbReference>
<evidence type="ECO:0000256" key="9">
    <source>
        <dbReference type="ARBA" id="ARBA00022989"/>
    </source>
</evidence>
<dbReference type="Proteomes" id="UP001151699">
    <property type="component" value="Chromosome C"/>
</dbReference>
<dbReference type="InterPro" id="IPR009030">
    <property type="entry name" value="Growth_fac_rcpt_cys_sf"/>
</dbReference>
<comment type="caution">
    <text evidence="19">The sequence shown here is derived from an EMBL/GenBank/DDBJ whole genome shotgun (WGS) entry which is preliminary data.</text>
</comment>
<keyword evidence="6" id="KW-0547">Nucleotide-binding</keyword>
<dbReference type="CDD" id="cd00064">
    <property type="entry name" value="FU"/>
    <property type="match status" value="1"/>
</dbReference>
<evidence type="ECO:0000256" key="2">
    <source>
        <dbReference type="ARBA" id="ARBA00011902"/>
    </source>
</evidence>
<comment type="subcellular location">
    <subcellularLocation>
        <location evidence="1">Membrane</location>
        <topology evidence="1">Single-pass type I membrane protein</topology>
    </subcellularLocation>
</comment>
<dbReference type="InterPro" id="IPR049394">
    <property type="entry name" value="eEFSec_C"/>
</dbReference>
<dbReference type="SUPFAM" id="SSF49265">
    <property type="entry name" value="Fibronectin type III"/>
    <property type="match status" value="2"/>
</dbReference>
<dbReference type="GO" id="GO:0016020">
    <property type="term" value="C:membrane"/>
    <property type="evidence" value="ECO:0007669"/>
    <property type="project" value="UniProtKB-SubCell"/>
</dbReference>
<feature type="domain" description="Receptor L-domain" evidence="17">
    <location>
        <begin position="83"/>
        <end position="193"/>
    </location>
</feature>
<feature type="domain" description="Furin-like cysteine-rich" evidence="16">
    <location>
        <begin position="237"/>
        <end position="380"/>
    </location>
</feature>
<dbReference type="SUPFAM" id="SSF57184">
    <property type="entry name" value="Growth factor receptor domain"/>
    <property type="match status" value="1"/>
</dbReference>
<dbReference type="InterPro" id="IPR013783">
    <property type="entry name" value="Ig-like_fold"/>
</dbReference>
<dbReference type="InterPro" id="IPR036116">
    <property type="entry name" value="FN3_sf"/>
</dbReference>
<evidence type="ECO:0000256" key="13">
    <source>
        <dbReference type="ARBA" id="ARBA00023180"/>
    </source>
</evidence>
<reference evidence="19" key="1">
    <citation type="submission" date="2022-07" db="EMBL/GenBank/DDBJ databases">
        <authorList>
            <person name="Trinca V."/>
            <person name="Uliana J.V.C."/>
            <person name="Torres T.T."/>
            <person name="Ward R.J."/>
            <person name="Monesi N."/>
        </authorList>
    </citation>
    <scope>NUCLEOTIDE SEQUENCE</scope>
    <source>
        <strain evidence="19">HSMRA1968</strain>
        <tissue evidence="19">Whole embryos</tissue>
    </source>
</reference>
<dbReference type="EC" id="2.7.10.1" evidence="2"/>
<dbReference type="Pfam" id="PF21131">
    <property type="entry name" value="eEFSec_4th"/>
    <property type="match status" value="1"/>
</dbReference>
<keyword evidence="7" id="KW-0418">Kinase</keyword>
<proteinExistence type="predicted"/>
<dbReference type="InterPro" id="IPR036941">
    <property type="entry name" value="Rcpt_L-dom_sf"/>
</dbReference>
<evidence type="ECO:0000313" key="20">
    <source>
        <dbReference type="Proteomes" id="UP001151699"/>
    </source>
</evidence>
<dbReference type="InterPro" id="IPR000494">
    <property type="entry name" value="Rcpt_L-dom"/>
</dbReference>
<dbReference type="Gene3D" id="3.80.20.20">
    <property type="entry name" value="Receptor L-domain"/>
    <property type="match status" value="2"/>
</dbReference>
<gene>
    <name evidence="19" type="primary">InR_0</name>
    <name evidence="19" type="ORF">Bhyg_14507</name>
</gene>
<dbReference type="Pfam" id="PF01030">
    <property type="entry name" value="Recep_L_domain"/>
    <property type="match status" value="2"/>
</dbReference>
<keyword evidence="20" id="KW-1185">Reference proteome</keyword>
<keyword evidence="5 15" id="KW-0812">Transmembrane</keyword>
<dbReference type="InterPro" id="IPR006211">
    <property type="entry name" value="Furin-like_Cys-rich_dom"/>
</dbReference>
<keyword evidence="10 15" id="KW-0472">Membrane</keyword>
<dbReference type="GO" id="GO:0004714">
    <property type="term" value="F:transmembrane receptor protein tyrosine kinase activity"/>
    <property type="evidence" value="ECO:0007669"/>
    <property type="project" value="UniProtKB-EC"/>
</dbReference>
<dbReference type="Pfam" id="PF00757">
    <property type="entry name" value="Furin-like"/>
    <property type="match status" value="1"/>
</dbReference>
<evidence type="ECO:0000256" key="5">
    <source>
        <dbReference type="ARBA" id="ARBA00022692"/>
    </source>
</evidence>
<feature type="domain" description="Selenocysteine-specific elongation factor C-terminal RIFT" evidence="18">
    <location>
        <begin position="716"/>
        <end position="790"/>
    </location>
</feature>
<evidence type="ECO:0000313" key="19">
    <source>
        <dbReference type="EMBL" id="KAJ6635921.1"/>
    </source>
</evidence>
<keyword evidence="9 15" id="KW-1133">Transmembrane helix</keyword>
<dbReference type="SMART" id="SM00261">
    <property type="entry name" value="FU"/>
    <property type="match status" value="1"/>
</dbReference>
<accession>A0A9Q0RXC6</accession>
<feature type="transmembrane region" description="Helical" evidence="15">
    <location>
        <begin position="39"/>
        <end position="59"/>
    </location>
</feature>
<keyword evidence="13" id="KW-0325">Glycoprotein</keyword>
<keyword evidence="12 19" id="KW-0675">Receptor</keyword>
<evidence type="ECO:0000256" key="7">
    <source>
        <dbReference type="ARBA" id="ARBA00022777"/>
    </source>
</evidence>
<keyword evidence="4" id="KW-0808">Transferase</keyword>
<protein>
    <recommendedName>
        <fullName evidence="2">receptor protein-tyrosine kinase</fullName>
        <ecNumber evidence="2">2.7.10.1</ecNumber>
    </recommendedName>
</protein>
<evidence type="ECO:0000256" key="3">
    <source>
        <dbReference type="ARBA" id="ARBA00022553"/>
    </source>
</evidence>
<keyword evidence="3" id="KW-0597">Phosphoprotein</keyword>
<evidence type="ECO:0000256" key="12">
    <source>
        <dbReference type="ARBA" id="ARBA00023170"/>
    </source>
</evidence>
<evidence type="ECO:0000256" key="10">
    <source>
        <dbReference type="ARBA" id="ARBA00023136"/>
    </source>
</evidence>
<name>A0A9Q0RXC6_9DIPT</name>
<dbReference type="CDD" id="cd00063">
    <property type="entry name" value="FN3"/>
    <property type="match status" value="1"/>
</dbReference>
<evidence type="ECO:0000256" key="4">
    <source>
        <dbReference type="ARBA" id="ARBA00022679"/>
    </source>
</evidence>